<dbReference type="Gene3D" id="1.20.1720.10">
    <property type="entry name" value="Multidrug resistance protein D"/>
    <property type="match status" value="1"/>
</dbReference>
<sequence>MSTASPANQTQAGEKLLRVMFFTLILSVMNATMFNVALPSISEEFHLSPSQVSWIVTGYIIVYAIGSVTYGKLADTYRLKDLLTFGLFFFALGSIVGLMATEFWMVITGRILQSMGASVIPATGMLIPVRYFSPEKRGRALGTTTAGLALGTAIGPIVAGFVTSLASWRFLFCLSLLVLLTLPFFRKYLDDAKGHAKKTDLLGGGLMAGTIAFLLLAVTNGTWTPMFIGAILLVLFIWRIRSVDHPFIQPALFRNKQYTYGILIAFLSTGLSFGIPFITPLMLSNLNHLAPAVIGFIMFPGALTASLLGKTGGKIADGKGNAQLIYTAVILLFISFSSLSLVAGLSPLIVMIFLVFGNVGQTFMQIAMSNLVSRTLPKEQAGVGMGLLMMMNFISGATATTIISKMLDFGTSSLQFNPFLLYRPALIYSNIFAVLAFMVIVVCTIFYFRLGRGVKRTV</sequence>
<comment type="subcellular location">
    <subcellularLocation>
        <location evidence="1">Cell membrane</location>
        <topology evidence="1">Multi-pass membrane protein</topology>
    </subcellularLocation>
</comment>
<dbReference type="SUPFAM" id="SSF103473">
    <property type="entry name" value="MFS general substrate transporter"/>
    <property type="match status" value="1"/>
</dbReference>
<organism evidence="6 7">
    <name type="scientific">Paenibacillus naphthalenovorans</name>
    <dbReference type="NCBI Taxonomy" id="162209"/>
    <lineage>
        <taxon>Bacteria</taxon>
        <taxon>Bacillati</taxon>
        <taxon>Bacillota</taxon>
        <taxon>Bacilli</taxon>
        <taxon>Bacillales</taxon>
        <taxon>Paenibacillaceae</taxon>
        <taxon>Paenibacillus</taxon>
    </lineage>
</organism>
<dbReference type="RefSeq" id="WP_062406864.1">
    <property type="nucleotide sequence ID" value="NZ_BJCS01000002.1"/>
</dbReference>
<reference evidence="7" key="1">
    <citation type="submission" date="2015-12" db="EMBL/GenBank/DDBJ databases">
        <title>Complete genome sequences of two moderately thermophilic Paenibacillus species.</title>
        <authorList>
            <person name="Butler R.III."/>
            <person name="Wang J."/>
            <person name="Stark B.C."/>
            <person name="Pombert J.-F."/>
        </authorList>
    </citation>
    <scope>NUCLEOTIDE SEQUENCE [LARGE SCALE GENOMIC DNA]</scope>
    <source>
        <strain evidence="7">32O-Y</strain>
    </source>
</reference>
<dbReference type="PATRIC" id="fig|162209.4.peg.421"/>
<dbReference type="EMBL" id="CP013652">
    <property type="protein sequence ID" value="ALS20790.1"/>
    <property type="molecule type" value="Genomic_DNA"/>
</dbReference>
<dbReference type="PANTHER" id="PTHR42718">
    <property type="entry name" value="MAJOR FACILITATOR SUPERFAMILY MULTIDRUG TRANSPORTER MFSC"/>
    <property type="match status" value="1"/>
</dbReference>
<proteinExistence type="predicted"/>
<dbReference type="PRINTS" id="PR01036">
    <property type="entry name" value="TCRTETB"/>
</dbReference>
<dbReference type="CDD" id="cd17321">
    <property type="entry name" value="MFS_MMR_MDR_like"/>
    <property type="match status" value="1"/>
</dbReference>
<dbReference type="OrthoDB" id="2403626at2"/>
<dbReference type="InterPro" id="IPR011701">
    <property type="entry name" value="MFS"/>
</dbReference>
<name>A0A0U2VJ22_9BACL</name>
<gene>
    <name evidence="6" type="ORF">IJ22_04010</name>
</gene>
<evidence type="ECO:0000256" key="2">
    <source>
        <dbReference type="ARBA" id="ARBA00022448"/>
    </source>
</evidence>
<dbReference type="InterPro" id="IPR036259">
    <property type="entry name" value="MFS_trans_sf"/>
</dbReference>
<keyword evidence="4" id="KW-1133">Transmembrane helix</keyword>
<accession>A0A0U2VJ22</accession>
<evidence type="ECO:0000313" key="6">
    <source>
        <dbReference type="EMBL" id="ALS20790.1"/>
    </source>
</evidence>
<reference evidence="6 7" key="2">
    <citation type="journal article" date="2016" name="Genome Announc.">
        <title>Complete Genome Sequences of Two Interactive Moderate Thermophiles, Paenibacillus napthalenovorans 32O-Y and Paenibacillus sp. 32O-W.</title>
        <authorList>
            <person name="Butler R.R.III."/>
            <person name="Wang J."/>
            <person name="Stark B.C."/>
            <person name="Pombert J.F."/>
        </authorList>
    </citation>
    <scope>NUCLEOTIDE SEQUENCE [LARGE SCALE GENOMIC DNA]</scope>
    <source>
        <strain evidence="6 7">32O-Y</strain>
    </source>
</reference>
<dbReference type="Gene3D" id="1.20.1250.20">
    <property type="entry name" value="MFS general substrate transporter like domains"/>
    <property type="match status" value="1"/>
</dbReference>
<dbReference type="Proteomes" id="UP000061660">
    <property type="component" value="Chromosome"/>
</dbReference>
<keyword evidence="3" id="KW-0812">Transmembrane</keyword>
<keyword evidence="7" id="KW-1185">Reference proteome</keyword>
<evidence type="ECO:0000256" key="4">
    <source>
        <dbReference type="ARBA" id="ARBA00022989"/>
    </source>
</evidence>
<dbReference type="KEGG" id="pnp:IJ22_04010"/>
<dbReference type="GO" id="GO:0005886">
    <property type="term" value="C:plasma membrane"/>
    <property type="evidence" value="ECO:0007669"/>
    <property type="project" value="UniProtKB-SubCell"/>
</dbReference>
<evidence type="ECO:0000256" key="1">
    <source>
        <dbReference type="ARBA" id="ARBA00004651"/>
    </source>
</evidence>
<protein>
    <submittedName>
        <fullName evidence="6">Antiporter</fullName>
    </submittedName>
</protein>
<dbReference type="STRING" id="162209.IJ22_04010"/>
<dbReference type="PROSITE" id="PS50850">
    <property type="entry name" value="MFS"/>
    <property type="match status" value="1"/>
</dbReference>
<dbReference type="GO" id="GO:0022857">
    <property type="term" value="F:transmembrane transporter activity"/>
    <property type="evidence" value="ECO:0007669"/>
    <property type="project" value="InterPro"/>
</dbReference>
<keyword evidence="5" id="KW-0472">Membrane</keyword>
<evidence type="ECO:0000256" key="5">
    <source>
        <dbReference type="ARBA" id="ARBA00023136"/>
    </source>
</evidence>
<evidence type="ECO:0000256" key="3">
    <source>
        <dbReference type="ARBA" id="ARBA00022692"/>
    </source>
</evidence>
<dbReference type="Pfam" id="PF07690">
    <property type="entry name" value="MFS_1"/>
    <property type="match status" value="1"/>
</dbReference>
<evidence type="ECO:0000313" key="7">
    <source>
        <dbReference type="Proteomes" id="UP000061660"/>
    </source>
</evidence>
<dbReference type="AlphaFoldDB" id="A0A0U2VJ22"/>
<dbReference type="PANTHER" id="PTHR42718:SF9">
    <property type="entry name" value="MAJOR FACILITATOR SUPERFAMILY MULTIDRUG TRANSPORTER MFSC"/>
    <property type="match status" value="1"/>
</dbReference>
<dbReference type="InterPro" id="IPR020846">
    <property type="entry name" value="MFS_dom"/>
</dbReference>
<keyword evidence="2" id="KW-0813">Transport</keyword>